<organism evidence="1 2">
    <name type="scientific">Cuscuta europaea</name>
    <name type="common">European dodder</name>
    <dbReference type="NCBI Taxonomy" id="41803"/>
    <lineage>
        <taxon>Eukaryota</taxon>
        <taxon>Viridiplantae</taxon>
        <taxon>Streptophyta</taxon>
        <taxon>Embryophyta</taxon>
        <taxon>Tracheophyta</taxon>
        <taxon>Spermatophyta</taxon>
        <taxon>Magnoliopsida</taxon>
        <taxon>eudicotyledons</taxon>
        <taxon>Gunneridae</taxon>
        <taxon>Pentapetalae</taxon>
        <taxon>asterids</taxon>
        <taxon>lamiids</taxon>
        <taxon>Solanales</taxon>
        <taxon>Convolvulaceae</taxon>
        <taxon>Cuscuteae</taxon>
        <taxon>Cuscuta</taxon>
        <taxon>Cuscuta subgen. Cuscuta</taxon>
    </lineage>
</organism>
<keyword evidence="2" id="KW-1185">Reference proteome</keyword>
<sequence length="164" mass="17926">MDRISSCLGLLGALATSRETGVGTDASSVTTIGDQEQPSSISFGSFFFQLSDNHGESNQPKTELNENNANSAVTPAHLRWIFRSADQRGRPDSVADCDQIRPNHHATMRAQHRLSTAAIQTPRIQMLHLKGRAPLWESSNEIKIHNDVKVLGNSTEDCGATIFL</sequence>
<name>A0A9P0ZKI9_CUSEU</name>
<protein>
    <submittedName>
        <fullName evidence="1">Uncharacterized protein</fullName>
    </submittedName>
</protein>
<comment type="caution">
    <text evidence="1">The sequence shown here is derived from an EMBL/GenBank/DDBJ whole genome shotgun (WGS) entry which is preliminary data.</text>
</comment>
<dbReference type="EMBL" id="CAMAPE010000045">
    <property type="protein sequence ID" value="CAH9103545.1"/>
    <property type="molecule type" value="Genomic_DNA"/>
</dbReference>
<gene>
    <name evidence="1" type="ORF">CEURO_LOCUS16162</name>
</gene>
<accession>A0A9P0ZKI9</accession>
<dbReference type="Proteomes" id="UP001152484">
    <property type="component" value="Unassembled WGS sequence"/>
</dbReference>
<reference evidence="1" key="1">
    <citation type="submission" date="2022-07" db="EMBL/GenBank/DDBJ databases">
        <authorList>
            <person name="Macas J."/>
            <person name="Novak P."/>
            <person name="Neumann P."/>
        </authorList>
    </citation>
    <scope>NUCLEOTIDE SEQUENCE</scope>
</reference>
<evidence type="ECO:0000313" key="2">
    <source>
        <dbReference type="Proteomes" id="UP001152484"/>
    </source>
</evidence>
<dbReference type="AlphaFoldDB" id="A0A9P0ZKI9"/>
<proteinExistence type="predicted"/>
<evidence type="ECO:0000313" key="1">
    <source>
        <dbReference type="EMBL" id="CAH9103545.1"/>
    </source>
</evidence>